<comment type="caution">
    <text evidence="2">The sequence shown here is derived from an EMBL/GenBank/DDBJ whole genome shotgun (WGS) entry which is preliminary data.</text>
</comment>
<feature type="transmembrane region" description="Helical" evidence="1">
    <location>
        <begin position="34"/>
        <end position="62"/>
    </location>
</feature>
<evidence type="ECO:0000313" key="2">
    <source>
        <dbReference type="EMBL" id="KAJ8342653.1"/>
    </source>
</evidence>
<dbReference type="SUPFAM" id="SSF81321">
    <property type="entry name" value="Family A G protein-coupled receptor-like"/>
    <property type="match status" value="1"/>
</dbReference>
<name>A0A9Q1EPJ9_SYNKA</name>
<dbReference type="EMBL" id="JAINUF010000014">
    <property type="protein sequence ID" value="KAJ8342653.1"/>
    <property type="molecule type" value="Genomic_DNA"/>
</dbReference>
<keyword evidence="1" id="KW-0472">Membrane</keyword>
<dbReference type="Gene3D" id="1.20.1070.10">
    <property type="entry name" value="Rhodopsin 7-helix transmembrane proteins"/>
    <property type="match status" value="1"/>
</dbReference>
<keyword evidence="3" id="KW-1185">Reference proteome</keyword>
<feature type="transmembrane region" description="Helical" evidence="1">
    <location>
        <begin position="74"/>
        <end position="91"/>
    </location>
</feature>
<dbReference type="InterPro" id="IPR052921">
    <property type="entry name" value="GPCR1_Superfamily_Member"/>
</dbReference>
<feature type="transmembrane region" description="Helical" evidence="1">
    <location>
        <begin position="7"/>
        <end position="28"/>
    </location>
</feature>
<keyword evidence="1" id="KW-1133">Transmembrane helix</keyword>
<keyword evidence="1" id="KW-0812">Transmembrane</keyword>
<dbReference type="GO" id="GO:0004984">
    <property type="term" value="F:olfactory receptor activity"/>
    <property type="evidence" value="ECO:0007669"/>
    <property type="project" value="TreeGrafter"/>
</dbReference>
<proteinExistence type="predicted"/>
<dbReference type="OrthoDB" id="6147321at2759"/>
<gene>
    <name evidence="2" type="ORF">SKAU_G00325810</name>
</gene>
<accession>A0A9Q1EPJ9</accession>
<evidence type="ECO:0008006" key="4">
    <source>
        <dbReference type="Google" id="ProtNLM"/>
    </source>
</evidence>
<reference evidence="2" key="1">
    <citation type="journal article" date="2023" name="Science">
        <title>Genome structures resolve the early diversification of teleost fishes.</title>
        <authorList>
            <person name="Parey E."/>
            <person name="Louis A."/>
            <person name="Montfort J."/>
            <person name="Bouchez O."/>
            <person name="Roques C."/>
            <person name="Iampietro C."/>
            <person name="Lluch J."/>
            <person name="Castinel A."/>
            <person name="Donnadieu C."/>
            <person name="Desvignes T."/>
            <person name="Floi Bucao C."/>
            <person name="Jouanno E."/>
            <person name="Wen M."/>
            <person name="Mejri S."/>
            <person name="Dirks R."/>
            <person name="Jansen H."/>
            <person name="Henkel C."/>
            <person name="Chen W.J."/>
            <person name="Zahm M."/>
            <person name="Cabau C."/>
            <person name="Klopp C."/>
            <person name="Thompson A.W."/>
            <person name="Robinson-Rechavi M."/>
            <person name="Braasch I."/>
            <person name="Lecointre G."/>
            <person name="Bobe J."/>
            <person name="Postlethwait J.H."/>
            <person name="Berthelot C."/>
            <person name="Roest Crollius H."/>
            <person name="Guiguen Y."/>
        </authorList>
    </citation>
    <scope>NUCLEOTIDE SEQUENCE</scope>
    <source>
        <strain evidence="2">WJC10195</strain>
    </source>
</reference>
<dbReference type="Proteomes" id="UP001152622">
    <property type="component" value="Chromosome 14"/>
</dbReference>
<evidence type="ECO:0000313" key="3">
    <source>
        <dbReference type="Proteomes" id="UP001152622"/>
    </source>
</evidence>
<protein>
    <recommendedName>
        <fullName evidence="4">G-protein coupled receptors family 1 profile domain-containing protein</fullName>
    </recommendedName>
</protein>
<sequence length="107" mass="11822">MYVMMCNLAVCDLLGGTVIMTQLISHFLTGNKTIGYVAAIVQAISVHFYGAAVSTFIIVATYKIQEISPDAKKFCAILFIIVPPTVNPIIYDIAMKDIRTNIVKFFK</sequence>
<evidence type="ECO:0000256" key="1">
    <source>
        <dbReference type="SAM" id="Phobius"/>
    </source>
</evidence>
<dbReference type="Gene3D" id="1.10.1220.70">
    <property type="match status" value="1"/>
</dbReference>
<dbReference type="GO" id="GO:0016020">
    <property type="term" value="C:membrane"/>
    <property type="evidence" value="ECO:0007669"/>
    <property type="project" value="TreeGrafter"/>
</dbReference>
<dbReference type="GO" id="GO:0005549">
    <property type="term" value="F:odorant binding"/>
    <property type="evidence" value="ECO:0007669"/>
    <property type="project" value="TreeGrafter"/>
</dbReference>
<dbReference type="PANTHER" id="PTHR26451">
    <property type="entry name" value="G_PROTEIN_RECEP_F1_2 DOMAIN-CONTAINING PROTEIN"/>
    <property type="match status" value="1"/>
</dbReference>
<organism evidence="2 3">
    <name type="scientific">Synaphobranchus kaupii</name>
    <name type="common">Kaup's arrowtooth eel</name>
    <dbReference type="NCBI Taxonomy" id="118154"/>
    <lineage>
        <taxon>Eukaryota</taxon>
        <taxon>Metazoa</taxon>
        <taxon>Chordata</taxon>
        <taxon>Craniata</taxon>
        <taxon>Vertebrata</taxon>
        <taxon>Euteleostomi</taxon>
        <taxon>Actinopterygii</taxon>
        <taxon>Neopterygii</taxon>
        <taxon>Teleostei</taxon>
        <taxon>Anguilliformes</taxon>
        <taxon>Synaphobranchidae</taxon>
        <taxon>Synaphobranchus</taxon>
    </lineage>
</organism>
<dbReference type="PANTHER" id="PTHR26451:SF889">
    <property type="entry name" value="OLFACTORY RECEPTOR 2A12-LIKE"/>
    <property type="match status" value="1"/>
</dbReference>
<dbReference type="AlphaFoldDB" id="A0A9Q1EPJ9"/>